<evidence type="ECO:0000313" key="3">
    <source>
        <dbReference type="Proteomes" id="UP000019423"/>
    </source>
</evidence>
<keyword evidence="1" id="KW-0472">Membrane</keyword>
<keyword evidence="3" id="KW-1185">Reference proteome</keyword>
<organism evidence="2 3">
    <name type="scientific">Hymenobacter swuensis DY53</name>
    <dbReference type="NCBI Taxonomy" id="1227739"/>
    <lineage>
        <taxon>Bacteria</taxon>
        <taxon>Pseudomonadati</taxon>
        <taxon>Bacteroidota</taxon>
        <taxon>Cytophagia</taxon>
        <taxon>Cytophagales</taxon>
        <taxon>Hymenobacteraceae</taxon>
        <taxon>Hymenobacter</taxon>
    </lineage>
</organism>
<reference evidence="2 3" key="1">
    <citation type="submission" date="2014-01" db="EMBL/GenBank/DDBJ databases">
        <title>Complete genome sequence of ionizing-radiation resistance bacterium Hymenobacter swuensis DY53.</title>
        <authorList>
            <person name="Jung J.-H."/>
            <person name="Jeong S.-W."/>
            <person name="Joe M.-H."/>
            <person name="Cho y.-j."/>
            <person name="Kim M.-K."/>
            <person name="Lim S.-Y."/>
        </authorList>
    </citation>
    <scope>NUCLEOTIDE SEQUENCE [LARGE SCALE GENOMIC DNA]</scope>
    <source>
        <strain evidence="2 3">DY53</strain>
    </source>
</reference>
<dbReference type="AlphaFoldDB" id="W8ETY8"/>
<feature type="transmembrane region" description="Helical" evidence="1">
    <location>
        <begin position="20"/>
        <end position="45"/>
    </location>
</feature>
<gene>
    <name evidence="2" type="ORF">Hsw_1039</name>
</gene>
<protein>
    <submittedName>
        <fullName evidence="2">Uncharacterized protein</fullName>
    </submittedName>
</protein>
<keyword evidence="1" id="KW-1133">Transmembrane helix</keyword>
<sequence>MPVRRPHDKPNHFTSDDARLLKAIGIGIGSSFLLGLLLMLLVAFLG</sequence>
<accession>W8ETY8</accession>
<dbReference type="Proteomes" id="UP000019423">
    <property type="component" value="Chromosome"/>
</dbReference>
<dbReference type="PATRIC" id="fig|1227739.3.peg.1284"/>
<evidence type="ECO:0000313" key="2">
    <source>
        <dbReference type="EMBL" id="AHJ96634.1"/>
    </source>
</evidence>
<dbReference type="KEGG" id="hsw:Hsw_1039"/>
<dbReference type="HOGENOM" id="CLU_3184630_0_0_10"/>
<dbReference type="EMBL" id="CP007145">
    <property type="protein sequence ID" value="AHJ96634.1"/>
    <property type="molecule type" value="Genomic_DNA"/>
</dbReference>
<dbReference type="RefSeq" id="WP_155832856.1">
    <property type="nucleotide sequence ID" value="NZ_CP007145.1"/>
</dbReference>
<name>W8ETY8_9BACT</name>
<proteinExistence type="predicted"/>
<keyword evidence="1" id="KW-0812">Transmembrane</keyword>
<evidence type="ECO:0000256" key="1">
    <source>
        <dbReference type="SAM" id="Phobius"/>
    </source>
</evidence>